<proteinExistence type="predicted"/>
<protein>
    <submittedName>
        <fullName evidence="2">Phage minor structural protein</fullName>
    </submittedName>
</protein>
<dbReference type="Pfam" id="PF06605">
    <property type="entry name" value="Prophage_tail"/>
    <property type="match status" value="1"/>
</dbReference>
<evidence type="ECO:0000313" key="3">
    <source>
        <dbReference type="Proteomes" id="UP000185604"/>
    </source>
</evidence>
<name>A0A7Z0WSU3_9BACI</name>
<reference evidence="2 3" key="1">
    <citation type="journal article" date="2016" name="Front. Microbiol.">
        <title>High-Level Heat Resistance of Spores of Bacillus amyloliquefaciens and Bacillus licheniformis Results from the Presence of a spoVA Operon in a Tn1546 Transposon.</title>
        <authorList>
            <person name="Berendsen E.M."/>
            <person name="Koning R.A."/>
            <person name="Boekhorst J."/>
            <person name="de Jong A."/>
            <person name="Kuipers O.P."/>
            <person name="Wells-Bennik M.H."/>
        </authorList>
    </citation>
    <scope>NUCLEOTIDE SEQUENCE [LARGE SCALE GENOMIC DNA]</scope>
    <source>
        <strain evidence="2 3">B4121</strain>
    </source>
</reference>
<dbReference type="InterPro" id="IPR010572">
    <property type="entry name" value="Tail_dom"/>
</dbReference>
<dbReference type="RefSeq" id="WP_075213325.1">
    <property type="nucleotide sequence ID" value="NZ_LKPO01000029.1"/>
</dbReference>
<evidence type="ECO:0000313" key="2">
    <source>
        <dbReference type="EMBL" id="OLF86330.1"/>
    </source>
</evidence>
<gene>
    <name evidence="2" type="ORF">B4121_4521</name>
</gene>
<dbReference type="InterPro" id="IPR056060">
    <property type="entry name" value="Tal_TT1_dom"/>
</dbReference>
<dbReference type="EMBL" id="LKPO01000029">
    <property type="protein sequence ID" value="OLF86330.1"/>
    <property type="molecule type" value="Genomic_DNA"/>
</dbReference>
<dbReference type="PROSITE" id="PS51688">
    <property type="entry name" value="ICA"/>
    <property type="match status" value="1"/>
</dbReference>
<dbReference type="InterPro" id="IPR030392">
    <property type="entry name" value="S74_ICA"/>
</dbReference>
<accession>A0A7Z0WSU3</accession>
<organism evidence="2 3">
    <name type="scientific">Bacillus paralicheniformis</name>
    <dbReference type="NCBI Taxonomy" id="1648923"/>
    <lineage>
        <taxon>Bacteria</taxon>
        <taxon>Bacillati</taxon>
        <taxon>Bacillota</taxon>
        <taxon>Bacilli</taxon>
        <taxon>Bacillales</taxon>
        <taxon>Bacillaceae</taxon>
        <taxon>Bacillus</taxon>
    </lineage>
</organism>
<evidence type="ECO:0000259" key="1">
    <source>
        <dbReference type="PROSITE" id="PS51688"/>
    </source>
</evidence>
<comment type="caution">
    <text evidence="2">The sequence shown here is derived from an EMBL/GenBank/DDBJ whole genome shotgun (WGS) entry which is preliminary data.</text>
</comment>
<dbReference type="AlphaFoldDB" id="A0A7Z0WSU3"/>
<feature type="domain" description="Peptidase S74" evidence="1">
    <location>
        <begin position="623"/>
        <end position="718"/>
    </location>
</feature>
<dbReference type="Proteomes" id="UP000185604">
    <property type="component" value="Unassembled WGS sequence"/>
</dbReference>
<dbReference type="Pfam" id="PF24650">
    <property type="entry name" value="TT1_Tal"/>
    <property type="match status" value="1"/>
</dbReference>
<dbReference type="Gene3D" id="3.55.50.40">
    <property type="match status" value="1"/>
</dbReference>
<sequence length="721" mass="79806">MPYVIDLTDEEYPSMATITNDGEVNGNQILSATIEYNAVNKAFIRNIGELWRIVDYDDVEHVIKYCRRRGVGDKMAVDIKGVPVFFDKLDNDRIYERIDKHMTANEAFTRIFENTGFTFVLADSFDAVDWEGFGDGETKLESFRRAIERYGCEFEISGNTVYLRKRIGRDTSIMYRHKLNASNIVQEIDANEMWTFARGYGNYGDGAGGEDWRNAKLIREYTSPLASILGIRHAPPIKNGNIKDPAFMDAQLKALVDESLKISVSATIHDLRKQGYPYAQSQLGDRVFLIDERIGLNEEVRVVAQSVTRDWKGDVIDINITFGSHGITKRHQASLQTAIKNITGLIEGRITLPFSAVDNAVAEATKALTRMQSQLQITENGSLLAVNRDNPNEMVIFNAAGIGVSDDGGNTFPNAITGKGVVAEAIYGNYIFGVNIASANGDGWFHVSGSRAEFHSNSNGRYVHLSPNGLFGYNANGNVRFQADQTLVTSSAFGTSVENVYLAAYGEARVVNYDDIPGDGQVGSYRYLPLRASNLFADSLDVNVGTNLYLRTYSNGEVRITNTGSTSSYRPLRASNLYGDSLDTNSGGSIYIRPSSNGSAHVTVTGTTNNYRPIYASEFRNGSSVFYKTNIRDLSVEALPIINNLEIKEFVFQEDVDNGVYDNWQVGLISELSPEASSPDGKSINLYKLVSYSAKAIQELSTENERLKKEVDDIYLILGGE</sequence>